<dbReference type="AlphaFoldDB" id="A0AAD9SE69"/>
<dbReference type="GO" id="GO:0006487">
    <property type="term" value="P:protein N-linked glycosylation"/>
    <property type="evidence" value="ECO:0007669"/>
    <property type="project" value="TreeGrafter"/>
</dbReference>
<organism evidence="3 4">
    <name type="scientific">Phomopsis amygdali</name>
    <name type="common">Fusicoccum amygdali</name>
    <dbReference type="NCBI Taxonomy" id="1214568"/>
    <lineage>
        <taxon>Eukaryota</taxon>
        <taxon>Fungi</taxon>
        <taxon>Dikarya</taxon>
        <taxon>Ascomycota</taxon>
        <taxon>Pezizomycotina</taxon>
        <taxon>Sordariomycetes</taxon>
        <taxon>Sordariomycetidae</taxon>
        <taxon>Diaporthales</taxon>
        <taxon>Diaporthaceae</taxon>
        <taxon>Diaporthe</taxon>
    </lineage>
</organism>
<dbReference type="InterPro" id="IPR039367">
    <property type="entry name" value="Och1-like"/>
</dbReference>
<dbReference type="GO" id="GO:0000009">
    <property type="term" value="F:alpha-1,6-mannosyltransferase activity"/>
    <property type="evidence" value="ECO:0007669"/>
    <property type="project" value="InterPro"/>
</dbReference>
<dbReference type="EMBL" id="JAUJFL010000003">
    <property type="protein sequence ID" value="KAK2606567.1"/>
    <property type="molecule type" value="Genomic_DNA"/>
</dbReference>
<accession>A0AAD9SE69</accession>
<dbReference type="Gene3D" id="3.90.550.20">
    <property type="match status" value="1"/>
</dbReference>
<keyword evidence="2" id="KW-0472">Membrane</keyword>
<evidence type="ECO:0000313" key="3">
    <source>
        <dbReference type="EMBL" id="KAK2606567.1"/>
    </source>
</evidence>
<keyword evidence="2" id="KW-1133">Transmembrane helix</keyword>
<reference evidence="3" key="1">
    <citation type="submission" date="2023-06" db="EMBL/GenBank/DDBJ databases">
        <authorList>
            <person name="Noh H."/>
        </authorList>
    </citation>
    <scope>NUCLEOTIDE SEQUENCE</scope>
    <source>
        <strain evidence="3">DUCC20226</strain>
    </source>
</reference>
<feature type="transmembrane region" description="Helical" evidence="2">
    <location>
        <begin position="23"/>
        <end position="44"/>
    </location>
</feature>
<sequence>MDFSKDVLNFFYMFGWTRTPKRIALLAAFGFFSFLYIFMVFGSFQTSPHASFVPAGIPKKLWYKLGPRGLTTEVRAWTDSCIQQNPEYEHEFMTDEISETWVAEHFADHPEVVETYHNLTIPILKADILRYLLLFTEGGVYADLDITCNVPIAEWIPAEYQANSSLVVGWEFDVGWGENIVREFATWTIMAKPASPHMWLLIGEIIQFIKGKQKANNLDSVGQLTPAMVGDVVDATGPRMFTKSILRSLEEVFQTPIDKDSIKNLRHPKMVGDVLILPGYSFAADSNHYPPEEQLGLPLVTHHGAGSWKNEHGGELV</sequence>
<comment type="similarity">
    <text evidence="1">Belongs to the glycosyltransferase 32 family.</text>
</comment>
<evidence type="ECO:0000313" key="4">
    <source>
        <dbReference type="Proteomes" id="UP001265746"/>
    </source>
</evidence>
<dbReference type="SUPFAM" id="SSF53448">
    <property type="entry name" value="Nucleotide-diphospho-sugar transferases"/>
    <property type="match status" value="1"/>
</dbReference>
<dbReference type="GO" id="GO:0000136">
    <property type="term" value="C:mannan polymerase complex"/>
    <property type="evidence" value="ECO:0007669"/>
    <property type="project" value="TreeGrafter"/>
</dbReference>
<comment type="caution">
    <text evidence="3">The sequence shown here is derived from an EMBL/GenBank/DDBJ whole genome shotgun (WGS) entry which is preliminary data.</text>
</comment>
<dbReference type="Proteomes" id="UP001265746">
    <property type="component" value="Unassembled WGS sequence"/>
</dbReference>
<dbReference type="InterPro" id="IPR007577">
    <property type="entry name" value="GlycoTrfase_DXD_sugar-bd_CS"/>
</dbReference>
<dbReference type="InterPro" id="IPR029044">
    <property type="entry name" value="Nucleotide-diphossugar_trans"/>
</dbReference>
<keyword evidence="2" id="KW-0812">Transmembrane</keyword>
<evidence type="ECO:0000256" key="1">
    <source>
        <dbReference type="ARBA" id="ARBA00009003"/>
    </source>
</evidence>
<dbReference type="PANTHER" id="PTHR31834:SF8">
    <property type="entry name" value="TRANSFERASE, PUTATIVE (AFU_ORTHOLOGUE AFUA_6G14040)-RELATED"/>
    <property type="match status" value="1"/>
</dbReference>
<protein>
    <recommendedName>
        <fullName evidence="5">Initiation-specific alpha-1,6-mannosyltransferase</fullName>
    </recommendedName>
</protein>
<dbReference type="Pfam" id="PF04488">
    <property type="entry name" value="Gly_transf_sug"/>
    <property type="match status" value="1"/>
</dbReference>
<evidence type="ECO:0008006" key="5">
    <source>
        <dbReference type="Google" id="ProtNLM"/>
    </source>
</evidence>
<proteinExistence type="inferred from homology"/>
<keyword evidence="4" id="KW-1185">Reference proteome</keyword>
<dbReference type="PANTHER" id="PTHR31834">
    <property type="entry name" value="INITIATION-SPECIFIC ALPHA-1,6-MANNOSYLTRANSFERASE"/>
    <property type="match status" value="1"/>
</dbReference>
<evidence type="ECO:0000256" key="2">
    <source>
        <dbReference type="SAM" id="Phobius"/>
    </source>
</evidence>
<gene>
    <name evidence="3" type="ORF">N8I77_005308</name>
</gene>
<name>A0AAD9SE69_PHOAM</name>